<dbReference type="PANTHER" id="PTHR43000">
    <property type="entry name" value="DTDP-D-GLUCOSE 4,6-DEHYDRATASE-RELATED"/>
    <property type="match status" value="1"/>
</dbReference>
<dbReference type="Gene3D" id="3.90.25.10">
    <property type="entry name" value="UDP-galactose 4-epimerase, domain 1"/>
    <property type="match status" value="1"/>
</dbReference>
<keyword evidence="3" id="KW-1185">Reference proteome</keyword>
<evidence type="ECO:0000313" key="2">
    <source>
        <dbReference type="EMBL" id="ALS77858.1"/>
    </source>
</evidence>
<dbReference type="EMBL" id="CP013661">
    <property type="protein sequence ID" value="ALS77858.1"/>
    <property type="molecule type" value="Genomic_DNA"/>
</dbReference>
<gene>
    <name evidence="2" type="ORF">AUO94_03990</name>
</gene>
<organism evidence="2 3">
    <name type="scientific">Planococcus kocurii</name>
    <dbReference type="NCBI Taxonomy" id="1374"/>
    <lineage>
        <taxon>Bacteria</taxon>
        <taxon>Bacillati</taxon>
        <taxon>Bacillota</taxon>
        <taxon>Bacilli</taxon>
        <taxon>Bacillales</taxon>
        <taxon>Caryophanaceae</taxon>
        <taxon>Planococcus</taxon>
    </lineage>
</organism>
<dbReference type="InterPro" id="IPR036291">
    <property type="entry name" value="NAD(P)-bd_dom_sf"/>
</dbReference>
<proteinExistence type="predicted"/>
<evidence type="ECO:0000259" key="1">
    <source>
        <dbReference type="Pfam" id="PF16363"/>
    </source>
</evidence>
<protein>
    <submittedName>
        <fullName evidence="2">dTDP-glucose 4,6-dehydratase</fullName>
    </submittedName>
</protein>
<dbReference type="Proteomes" id="UP000065533">
    <property type="component" value="Chromosome"/>
</dbReference>
<dbReference type="Gene3D" id="3.40.50.720">
    <property type="entry name" value="NAD(P)-binding Rossmann-like Domain"/>
    <property type="match status" value="1"/>
</dbReference>
<dbReference type="RefSeq" id="WP_058384529.1">
    <property type="nucleotide sequence ID" value="NZ_CP013661.2"/>
</dbReference>
<feature type="domain" description="NAD(P)-binding" evidence="1">
    <location>
        <begin position="9"/>
        <end position="239"/>
    </location>
</feature>
<reference evidence="2" key="1">
    <citation type="submission" date="2016-01" db="EMBL/GenBank/DDBJ databases">
        <title>Complete genome of Planococcus kocurri type strain.</title>
        <authorList>
            <person name="See-Too W.S."/>
        </authorList>
    </citation>
    <scope>NUCLEOTIDE SEQUENCE [LARGE SCALE GENOMIC DNA]</scope>
    <source>
        <strain evidence="2">ATCC 43650</strain>
    </source>
</reference>
<dbReference type="InterPro" id="IPR016040">
    <property type="entry name" value="NAD(P)-bd_dom"/>
</dbReference>
<dbReference type="SUPFAM" id="SSF51735">
    <property type="entry name" value="NAD(P)-binding Rossmann-fold domains"/>
    <property type="match status" value="1"/>
</dbReference>
<dbReference type="Pfam" id="PF16363">
    <property type="entry name" value="GDP_Man_Dehyd"/>
    <property type="match status" value="1"/>
</dbReference>
<evidence type="ECO:0000313" key="3">
    <source>
        <dbReference type="Proteomes" id="UP000065533"/>
    </source>
</evidence>
<accession>A0ABN4JSH5</accession>
<sequence>MAVNTKTLLVTGGHGFIGSHIIHYYLNKYPDYQIVNIDYNTQAGCIETLSKHTARYAYHRVDIRNAHAINHLFELYDITDILHFAAETRSMDCVGEIRLYEQTNVFGTMNLLYAAQSTWMLDAHQPNPNYAASRFHHLSLADTKQETLYSESKEKADVMIQNFHEQYGLNIVTTASPEVFGPMPQEDKLTGSYFQHSVESKLAPLEESTAELRGRLFVRDLCEAIDTVFRLGETGERYEMGLNAHLGNNEFTWNIPSLLEDHFPGNTRGNRQPNSGCALD</sequence>
<name>A0ABN4JSH5_9BACL</name>